<gene>
    <name evidence="2" type="ORF">Q9L58_008769</name>
</gene>
<name>A0ABR3G8R9_9PEZI</name>
<evidence type="ECO:0000313" key="3">
    <source>
        <dbReference type="Proteomes" id="UP001447188"/>
    </source>
</evidence>
<proteinExistence type="predicted"/>
<accession>A0ABR3G8R9</accession>
<dbReference type="EMBL" id="JBBBZM010000174">
    <property type="protein sequence ID" value="KAL0632331.1"/>
    <property type="molecule type" value="Genomic_DNA"/>
</dbReference>
<dbReference type="Proteomes" id="UP001447188">
    <property type="component" value="Unassembled WGS sequence"/>
</dbReference>
<keyword evidence="3" id="KW-1185">Reference proteome</keyword>
<protein>
    <submittedName>
        <fullName evidence="2">Uncharacterized protein</fullName>
    </submittedName>
</protein>
<feature type="region of interest" description="Disordered" evidence="1">
    <location>
        <begin position="47"/>
        <end position="72"/>
    </location>
</feature>
<evidence type="ECO:0000256" key="1">
    <source>
        <dbReference type="SAM" id="MobiDB-lite"/>
    </source>
</evidence>
<comment type="caution">
    <text evidence="2">The sequence shown here is derived from an EMBL/GenBank/DDBJ whole genome shotgun (WGS) entry which is preliminary data.</text>
</comment>
<evidence type="ECO:0000313" key="2">
    <source>
        <dbReference type="EMBL" id="KAL0632331.1"/>
    </source>
</evidence>
<organism evidence="2 3">
    <name type="scientific">Discina gigas</name>
    <dbReference type="NCBI Taxonomy" id="1032678"/>
    <lineage>
        <taxon>Eukaryota</taxon>
        <taxon>Fungi</taxon>
        <taxon>Dikarya</taxon>
        <taxon>Ascomycota</taxon>
        <taxon>Pezizomycotina</taxon>
        <taxon>Pezizomycetes</taxon>
        <taxon>Pezizales</taxon>
        <taxon>Discinaceae</taxon>
        <taxon>Discina</taxon>
    </lineage>
</organism>
<feature type="compositionally biased region" description="Polar residues" evidence="1">
    <location>
        <begin position="47"/>
        <end position="58"/>
    </location>
</feature>
<sequence>MFSSKVVLRSLPQALPHGILQNTSRKSLARSTSSLISPQLGPPTISRAISSTPSSQLPRITRRKPCKPAARGPPSSVVAASLTFGFLYSLSWLLDIPPHKFLPGLIFDPPDDMHTLLDEDALAAVSYPEMFDFNNDHFFDTLLRARPLKYGHHLHKVQDDIRKSRISVAALEATQREHAALSPHSGGEKQRSTEAELKRARELLRSYKVRWLKLFILDQREAAWRTQKGFRARTLQSVLREWMGRDVENLVGDLVRMGFVDVRPN</sequence>
<reference evidence="2 3" key="1">
    <citation type="submission" date="2024-02" db="EMBL/GenBank/DDBJ databases">
        <title>Discinaceae phylogenomics.</title>
        <authorList>
            <person name="Dirks A.C."/>
            <person name="James T.Y."/>
        </authorList>
    </citation>
    <scope>NUCLEOTIDE SEQUENCE [LARGE SCALE GENOMIC DNA]</scope>
    <source>
        <strain evidence="2 3">ACD0624</strain>
    </source>
</reference>